<dbReference type="EMBL" id="JADNYJ010000076">
    <property type="protein sequence ID" value="KAF8890257.1"/>
    <property type="molecule type" value="Genomic_DNA"/>
</dbReference>
<reference evidence="1" key="1">
    <citation type="submission" date="2020-11" db="EMBL/GenBank/DDBJ databases">
        <authorList>
            <consortium name="DOE Joint Genome Institute"/>
            <person name="Ahrendt S."/>
            <person name="Riley R."/>
            <person name="Andreopoulos W."/>
            <person name="LaButti K."/>
            <person name="Pangilinan J."/>
            <person name="Ruiz-duenas F.J."/>
            <person name="Barrasa J.M."/>
            <person name="Sanchez-Garcia M."/>
            <person name="Camarero S."/>
            <person name="Miyauchi S."/>
            <person name="Serrano A."/>
            <person name="Linde D."/>
            <person name="Babiker R."/>
            <person name="Drula E."/>
            <person name="Ayuso-Fernandez I."/>
            <person name="Pacheco R."/>
            <person name="Padilla G."/>
            <person name="Ferreira P."/>
            <person name="Barriuso J."/>
            <person name="Kellner H."/>
            <person name="Castanera R."/>
            <person name="Alfaro M."/>
            <person name="Ramirez L."/>
            <person name="Pisabarro A.G."/>
            <person name="Kuo A."/>
            <person name="Tritt A."/>
            <person name="Lipzen A."/>
            <person name="He G."/>
            <person name="Yan M."/>
            <person name="Ng V."/>
            <person name="Cullen D."/>
            <person name="Martin F."/>
            <person name="Rosso M.-N."/>
            <person name="Henrissat B."/>
            <person name="Hibbett D."/>
            <person name="Martinez A.T."/>
            <person name="Grigoriev I.V."/>
        </authorList>
    </citation>
    <scope>NUCLEOTIDE SEQUENCE</scope>
    <source>
        <strain evidence="1">AH 44721</strain>
    </source>
</reference>
<sequence length="703" mass="79534">MPNPDHALAEGDPLYTSWIDIFGNDVSGNRSKSWNKHWNVYISHRNLPRKLLQQEFHVHFVSISPVASIAKQFHGIKKVIELTHKQPVKVCHGSTGVQTCFKLYVNCGPGDNPAQKSDVGYHELFQVGIARSASAILSDIETQVAKACLGMVQTVQNKQTKNGIKDAYIQFWIDNLIKHAWTLRKNNPEQSTADIQAELLDWVKDNKKDIYNPFLSLAVEILHTILLGIMKYLWHGSHTSWTAQQKETYTIRLQSTERSGLSIHAIQANYIMQYANSLIGQQFKTLAQVNVFHVYNLIDANQFLLTKAVGEFAALLWVPEIRNMEEYLSDIDICVANMLDLFATINPSKLVSKIKLHLLMHLKDDIHHFGPIVGVATEVFECFNAIFRYSFQMGRQEVLKHRLTGGWSLMPNEEWQRPGSSIRTFMEDHPTLQALIGWTSSELIMNGRMTGSKALNHTSEDQNSQWTACHYIVARSGDKCSKGSWIFARSTLHSSQIIMGHINDILATDDGKPRCQEERTYIVIPPLDIEFQYNVQHDCPQAKCGATGQQPLMQEHVESGVIKHCIEHKPLEKFVINTHAFHNAHLLCSVLPRSLVAPILLNQGRQEKHFEMVKGLREAHADQKKLESTKVADGTESGLSTKTGLDMEIVDDANFVKKCKPTHNAWPGQGKQTRLNKEMDQTTDSAPALMPQHFRFVVETGLQ</sequence>
<evidence type="ECO:0000313" key="2">
    <source>
        <dbReference type="Proteomes" id="UP000724874"/>
    </source>
</evidence>
<dbReference type="OrthoDB" id="2506088at2759"/>
<dbReference type="AlphaFoldDB" id="A0A9P5TKV8"/>
<dbReference type="PANTHER" id="PTHR31912:SF34">
    <property type="entry name" value="NOTOCHORD-RELATED PROTEIN"/>
    <property type="match status" value="1"/>
</dbReference>
<proteinExistence type="predicted"/>
<dbReference type="Proteomes" id="UP000724874">
    <property type="component" value="Unassembled WGS sequence"/>
</dbReference>
<name>A0A9P5TKV8_GYMJU</name>
<organism evidence="1 2">
    <name type="scientific">Gymnopilus junonius</name>
    <name type="common">Spectacular rustgill mushroom</name>
    <name type="synonym">Gymnopilus spectabilis subsp. junonius</name>
    <dbReference type="NCBI Taxonomy" id="109634"/>
    <lineage>
        <taxon>Eukaryota</taxon>
        <taxon>Fungi</taxon>
        <taxon>Dikarya</taxon>
        <taxon>Basidiomycota</taxon>
        <taxon>Agaricomycotina</taxon>
        <taxon>Agaricomycetes</taxon>
        <taxon>Agaricomycetidae</taxon>
        <taxon>Agaricales</taxon>
        <taxon>Agaricineae</taxon>
        <taxon>Hymenogastraceae</taxon>
        <taxon>Gymnopilus</taxon>
    </lineage>
</organism>
<accession>A0A9P5TKV8</accession>
<gene>
    <name evidence="1" type="ORF">CPB84DRAFT_1816358</name>
</gene>
<keyword evidence="2" id="KW-1185">Reference proteome</keyword>
<protein>
    <submittedName>
        <fullName evidence="1">Uncharacterized protein</fullName>
    </submittedName>
</protein>
<dbReference type="PANTHER" id="PTHR31912">
    <property type="entry name" value="IP13529P"/>
    <property type="match status" value="1"/>
</dbReference>
<comment type="caution">
    <text evidence="1">The sequence shown here is derived from an EMBL/GenBank/DDBJ whole genome shotgun (WGS) entry which is preliminary data.</text>
</comment>
<evidence type="ECO:0000313" key="1">
    <source>
        <dbReference type="EMBL" id="KAF8890257.1"/>
    </source>
</evidence>